<name>A0A8S9ZMV2_9BILA</name>
<dbReference type="AlphaFoldDB" id="A0A8S9ZMV2"/>
<dbReference type="Pfam" id="PF04078">
    <property type="entry name" value="Rcd1"/>
    <property type="match status" value="1"/>
</dbReference>
<evidence type="ECO:0000256" key="1">
    <source>
        <dbReference type="ARBA" id="ARBA00004201"/>
    </source>
</evidence>
<reference evidence="4" key="1">
    <citation type="journal article" date="2020" name="Ecol. Evol.">
        <title>Genome structure and content of the rice root-knot nematode (Meloidogyne graminicola).</title>
        <authorList>
            <person name="Phan N.T."/>
            <person name="Danchin E.G.J."/>
            <person name="Klopp C."/>
            <person name="Perfus-Barbeoch L."/>
            <person name="Kozlowski D.K."/>
            <person name="Koutsovoulos G.D."/>
            <person name="Lopez-Roques C."/>
            <person name="Bouchez O."/>
            <person name="Zahm M."/>
            <person name="Besnard G."/>
            <person name="Bellafiore S."/>
        </authorList>
    </citation>
    <scope>NUCLEOTIDE SEQUENCE</scope>
    <source>
        <strain evidence="4">VN-18</strain>
    </source>
</reference>
<evidence type="ECO:0000313" key="5">
    <source>
        <dbReference type="Proteomes" id="UP000605970"/>
    </source>
</evidence>
<dbReference type="GO" id="GO:0030014">
    <property type="term" value="C:CCR4-NOT complex"/>
    <property type="evidence" value="ECO:0007669"/>
    <property type="project" value="InterPro"/>
</dbReference>
<accession>A0A8S9ZMV2</accession>
<keyword evidence="5" id="KW-1185">Reference proteome</keyword>
<dbReference type="Gene3D" id="1.25.10.10">
    <property type="entry name" value="Leucine-rich Repeat Variant"/>
    <property type="match status" value="1"/>
</dbReference>
<sequence length="101" mass="11550">MEQGTELSRTKVLLDDIGLAYVCQTYERFSHVAMVLERWLSNCQKDPSSRLLKHLIRCYHRLSENARALQALTQCLPDQLKDETFKALLTKIGLLNIGGKC</sequence>
<protein>
    <recommendedName>
        <fullName evidence="2">CCR4-NOT transcription complex subunit 9</fullName>
    </recommendedName>
    <alternativeName>
        <fullName evidence="3">Cell differentiation protein RQCD1 homolog</fullName>
    </alternativeName>
</protein>
<gene>
    <name evidence="4" type="ORF">Mgra_00005700</name>
</gene>
<dbReference type="OrthoDB" id="1183224at2759"/>
<dbReference type="Proteomes" id="UP000605970">
    <property type="component" value="Unassembled WGS sequence"/>
</dbReference>
<dbReference type="InterPro" id="IPR011989">
    <property type="entry name" value="ARM-like"/>
</dbReference>
<organism evidence="4 5">
    <name type="scientific">Meloidogyne graminicola</name>
    <dbReference type="NCBI Taxonomy" id="189291"/>
    <lineage>
        <taxon>Eukaryota</taxon>
        <taxon>Metazoa</taxon>
        <taxon>Ecdysozoa</taxon>
        <taxon>Nematoda</taxon>
        <taxon>Chromadorea</taxon>
        <taxon>Rhabditida</taxon>
        <taxon>Tylenchina</taxon>
        <taxon>Tylenchomorpha</taxon>
        <taxon>Tylenchoidea</taxon>
        <taxon>Meloidogynidae</taxon>
        <taxon>Meloidogyninae</taxon>
        <taxon>Meloidogyne</taxon>
    </lineage>
</organism>
<dbReference type="InterPro" id="IPR007216">
    <property type="entry name" value="CNOT9"/>
</dbReference>
<dbReference type="GO" id="GO:0006402">
    <property type="term" value="P:mRNA catabolic process"/>
    <property type="evidence" value="ECO:0007669"/>
    <property type="project" value="InterPro"/>
</dbReference>
<evidence type="ECO:0000256" key="3">
    <source>
        <dbReference type="ARBA" id="ARBA00030283"/>
    </source>
</evidence>
<comment type="subcellular location">
    <subcellularLocation>
        <location evidence="1">Cytoplasm</location>
        <location evidence="1">P-body</location>
    </subcellularLocation>
</comment>
<dbReference type="GO" id="GO:0000932">
    <property type="term" value="C:P-body"/>
    <property type="evidence" value="ECO:0007669"/>
    <property type="project" value="UniProtKB-SubCell"/>
</dbReference>
<dbReference type="EMBL" id="JABEBT010000050">
    <property type="protein sequence ID" value="KAF7634807.1"/>
    <property type="molecule type" value="Genomic_DNA"/>
</dbReference>
<comment type="caution">
    <text evidence="4">The sequence shown here is derived from an EMBL/GenBank/DDBJ whole genome shotgun (WGS) entry which is preliminary data.</text>
</comment>
<dbReference type="PANTHER" id="PTHR12262">
    <property type="entry name" value="CCR4-NOT TRANSCRIPTION COMPLEX SUBUNIT 9"/>
    <property type="match status" value="1"/>
</dbReference>
<evidence type="ECO:0000256" key="2">
    <source>
        <dbReference type="ARBA" id="ARBA00014171"/>
    </source>
</evidence>
<proteinExistence type="predicted"/>
<evidence type="ECO:0000313" key="4">
    <source>
        <dbReference type="EMBL" id="KAF7634807.1"/>
    </source>
</evidence>